<gene>
    <name evidence="3" type="ORF">ABU178_03440</name>
</gene>
<feature type="domain" description="Transposase (putative) YhgA-like" evidence="2">
    <location>
        <begin position="9"/>
        <end position="209"/>
    </location>
</feature>
<keyword evidence="3" id="KW-0378">Hydrolase</keyword>
<accession>A0ABW7PSR3</accession>
<dbReference type="EMBL" id="JBGFSN010000003">
    <property type="protein sequence ID" value="MFH8133238.1"/>
    <property type="molecule type" value="Genomic_DNA"/>
</dbReference>
<evidence type="ECO:0000313" key="3">
    <source>
        <dbReference type="EMBL" id="MFH8133238.1"/>
    </source>
</evidence>
<keyword evidence="4" id="KW-1185">Reference proteome</keyword>
<dbReference type="EC" id="3.1.21.-" evidence="3"/>
<dbReference type="InterPro" id="IPR006842">
    <property type="entry name" value="Transposase_31"/>
</dbReference>
<dbReference type="InterPro" id="IPR051699">
    <property type="entry name" value="Rpn/YhgA-like_nuclease"/>
</dbReference>
<organism evidence="3 4">
    <name type="scientific">Pantoea osteomyelitidis</name>
    <dbReference type="NCBI Taxonomy" id="3230026"/>
    <lineage>
        <taxon>Bacteria</taxon>
        <taxon>Pseudomonadati</taxon>
        <taxon>Pseudomonadota</taxon>
        <taxon>Gammaproteobacteria</taxon>
        <taxon>Enterobacterales</taxon>
        <taxon>Erwiniaceae</taxon>
        <taxon>Pantoea</taxon>
    </lineage>
</organism>
<evidence type="ECO:0000259" key="2">
    <source>
        <dbReference type="Pfam" id="PF04754"/>
    </source>
</evidence>
<reference evidence="3 4" key="1">
    <citation type="submission" date="2024-08" db="EMBL/GenBank/DDBJ databases">
        <title>Pantoea ronii - a newly identified human opportunistic pathogen.</title>
        <authorList>
            <person name="Keidar-Friedman D."/>
            <person name="Sorek N."/>
            <person name="Leshin-Carmel D."/>
            <person name="Tsur A."/>
            <person name="Amsalem M."/>
            <person name="Tolkach D."/>
            <person name="Brosh-Nissimov T."/>
        </authorList>
    </citation>
    <scope>NUCLEOTIDE SEQUENCE [LARGE SCALE GENOMIC DNA]</scope>
    <source>
        <strain evidence="3 4">AA23256</strain>
    </source>
</reference>
<dbReference type="Proteomes" id="UP001611251">
    <property type="component" value="Unassembled WGS sequence"/>
</dbReference>
<dbReference type="RefSeq" id="WP_397212518.1">
    <property type="nucleotide sequence ID" value="NZ_JBGFSN010000003.1"/>
</dbReference>
<dbReference type="PANTHER" id="PTHR34611:SF4">
    <property type="entry name" value="RECOMBINATION-PROMOTING NUCLEASE PSLT051"/>
    <property type="match status" value="1"/>
</dbReference>
<evidence type="ECO:0000256" key="1">
    <source>
        <dbReference type="ARBA" id="ARBA00009787"/>
    </source>
</evidence>
<dbReference type="NCBIfam" id="TIGR01784">
    <property type="entry name" value="T_den_put_tspse"/>
    <property type="match status" value="1"/>
</dbReference>
<protein>
    <submittedName>
        <fullName evidence="3">Rpn family recombination-promoting nuclease/putative transposase</fullName>
        <ecNumber evidence="3">3.1.21.-</ecNumber>
    </submittedName>
</protein>
<proteinExistence type="inferred from homology"/>
<dbReference type="InterPro" id="IPR010106">
    <property type="entry name" value="RpnA"/>
</dbReference>
<comment type="caution">
    <text evidence="3">The sequence shown here is derived from an EMBL/GenBank/DDBJ whole genome shotgun (WGS) entry which is preliminary data.</text>
</comment>
<name>A0ABW7PSR3_9GAMM</name>
<evidence type="ECO:0000313" key="4">
    <source>
        <dbReference type="Proteomes" id="UP001611251"/>
    </source>
</evidence>
<dbReference type="GO" id="GO:0016787">
    <property type="term" value="F:hydrolase activity"/>
    <property type="evidence" value="ECO:0007669"/>
    <property type="project" value="UniProtKB-KW"/>
</dbReference>
<dbReference type="PANTHER" id="PTHR34611">
    <property type="match status" value="1"/>
</dbReference>
<dbReference type="Pfam" id="PF04754">
    <property type="entry name" value="Transposase_31"/>
    <property type="match status" value="1"/>
</dbReference>
<sequence length="296" mass="33992">METHFSPVPHDGLFKTFLTHTATAQDFLTFHLPPGLLKVCNLDTLRLESCSFIEEDLRPYFADVLYSLKTARGDSYVYTLIEHQSSPDKHMAFRLMRYAIAAMQRHLDAGHTQLPLVIPLLFCHGRASPWPCTLNWLDLFSEPDLARQLYSNAFPLIDVGAMSDDVIMQHRAMAILELMFKHVHRRDLAELTDPLVKLMSAEYNTSEQRDALMHWVMQNGDSARPELFLQTLARRLPQHREVFMTIAERLEQKARLEGKQSARMEIAQALLRKGVEPVVVMETTGLTKEELAKIQH</sequence>
<comment type="similarity">
    <text evidence="1">Belongs to the Rpn/YhgA-like nuclease family.</text>
</comment>